<accession>A0A448Z0G5</accession>
<evidence type="ECO:0000313" key="1">
    <source>
        <dbReference type="EMBL" id="VEU35531.1"/>
    </source>
</evidence>
<dbReference type="EMBL" id="CAACVS010000060">
    <property type="protein sequence ID" value="VEU35531.1"/>
    <property type="molecule type" value="Genomic_DNA"/>
</dbReference>
<name>A0A448Z0G5_9STRA</name>
<organism evidence="1 2">
    <name type="scientific">Pseudo-nitzschia multistriata</name>
    <dbReference type="NCBI Taxonomy" id="183589"/>
    <lineage>
        <taxon>Eukaryota</taxon>
        <taxon>Sar</taxon>
        <taxon>Stramenopiles</taxon>
        <taxon>Ochrophyta</taxon>
        <taxon>Bacillariophyta</taxon>
        <taxon>Bacillariophyceae</taxon>
        <taxon>Bacillariophycidae</taxon>
        <taxon>Bacillariales</taxon>
        <taxon>Bacillariaceae</taxon>
        <taxon>Pseudo-nitzschia</taxon>
    </lineage>
</organism>
<keyword evidence="2" id="KW-1185">Reference proteome</keyword>
<dbReference type="AlphaFoldDB" id="A0A448Z0G5"/>
<proteinExistence type="predicted"/>
<gene>
    <name evidence="1" type="ORF">PSNMU_V1.4_AUG-EV-PASAV3_0021800</name>
</gene>
<evidence type="ECO:0000313" key="2">
    <source>
        <dbReference type="Proteomes" id="UP000291116"/>
    </source>
</evidence>
<reference evidence="1 2" key="1">
    <citation type="submission" date="2019-01" db="EMBL/GenBank/DDBJ databases">
        <authorList>
            <person name="Ferrante I. M."/>
        </authorList>
    </citation>
    <scope>NUCLEOTIDE SEQUENCE [LARGE SCALE GENOMIC DNA]</scope>
    <source>
        <strain evidence="1 2">B856</strain>
    </source>
</reference>
<protein>
    <submittedName>
        <fullName evidence="1">Uncharacterized protein</fullName>
    </submittedName>
</protein>
<dbReference type="Proteomes" id="UP000291116">
    <property type="component" value="Unassembled WGS sequence"/>
</dbReference>
<sequence length="315" mass="34488">MVVKFFRVLDLLPIAFLFSRSDKSSFLGPLHGSWLGNLEECNTSVHVAVAVATDSSCNSVNEFAVSINHFHLFQSHVFTRLEFDKILLAINNSDATIFHELTDISSGKPPIDVDFIGLLGHHVIASCDIFTFDHDFTTSPDLISVHILSIGFQICYTSLVTNIRGRVQSNLNAGNGSSSDSGTHIIDMLDSQSSTGFGQTITLHQWKSKSDINESLDITVKGTTSRKRVLDITADEFLELLEDQHVEQGSVQANCDGKRPPHQCGVNECLCNWRRQCDLGNNSFLDSVPDLRHGYHMGGSKSLKGTCGVSTGGSQ</sequence>